<dbReference type="PATRIC" id="fig|1217651.3.peg.3084"/>
<organism evidence="2 3">
    <name type="scientific">Acinetobacter bereziniae NIPH 3</name>
    <dbReference type="NCBI Taxonomy" id="1217651"/>
    <lineage>
        <taxon>Bacteria</taxon>
        <taxon>Pseudomonadati</taxon>
        <taxon>Pseudomonadota</taxon>
        <taxon>Gammaproteobacteria</taxon>
        <taxon>Moraxellales</taxon>
        <taxon>Moraxellaceae</taxon>
        <taxon>Acinetobacter</taxon>
    </lineage>
</organism>
<gene>
    <name evidence="2" type="ORF">F963_03125</name>
</gene>
<protein>
    <submittedName>
        <fullName evidence="2">Uncharacterized protein</fullName>
    </submittedName>
</protein>
<evidence type="ECO:0000256" key="1">
    <source>
        <dbReference type="SAM" id="Phobius"/>
    </source>
</evidence>
<evidence type="ECO:0000313" key="2">
    <source>
        <dbReference type="EMBL" id="ENV20994.1"/>
    </source>
</evidence>
<evidence type="ECO:0000313" key="3">
    <source>
        <dbReference type="Proteomes" id="UP000013270"/>
    </source>
</evidence>
<dbReference type="EMBL" id="APPK01000045">
    <property type="protein sequence ID" value="ENV20994.1"/>
    <property type="molecule type" value="Genomic_DNA"/>
</dbReference>
<accession>N8YI85</accession>
<comment type="caution">
    <text evidence="2">The sequence shown here is derived from an EMBL/GenBank/DDBJ whole genome shotgun (WGS) entry which is preliminary data.</text>
</comment>
<name>N8YI85_ACIBZ</name>
<proteinExistence type="predicted"/>
<feature type="transmembrane region" description="Helical" evidence="1">
    <location>
        <begin position="36"/>
        <end position="55"/>
    </location>
</feature>
<feature type="transmembrane region" description="Helical" evidence="1">
    <location>
        <begin position="6"/>
        <end position="24"/>
    </location>
</feature>
<keyword evidence="1" id="KW-1133">Transmembrane helix</keyword>
<dbReference type="AlphaFoldDB" id="N8YI85"/>
<reference evidence="2 3" key="1">
    <citation type="submission" date="2013-02" db="EMBL/GenBank/DDBJ databases">
        <title>The Genome Sequence of Acinetobacter bereziniae NIPH 3.</title>
        <authorList>
            <consortium name="The Broad Institute Genome Sequencing Platform"/>
            <consortium name="The Broad Institute Genome Sequencing Center for Infectious Disease"/>
            <person name="Cerqueira G."/>
            <person name="Feldgarden M."/>
            <person name="Courvalin P."/>
            <person name="Perichon B."/>
            <person name="Grillot-Courvalin C."/>
            <person name="Clermont D."/>
            <person name="Rocha E."/>
            <person name="Yoon E.-J."/>
            <person name="Nemec A."/>
            <person name="Walker B."/>
            <person name="Young S.K."/>
            <person name="Zeng Q."/>
            <person name="Gargeya S."/>
            <person name="Fitzgerald M."/>
            <person name="Haas B."/>
            <person name="Abouelleil A."/>
            <person name="Alvarado L."/>
            <person name="Arachchi H.M."/>
            <person name="Berlin A.M."/>
            <person name="Chapman S.B."/>
            <person name="Dewar J."/>
            <person name="Goldberg J."/>
            <person name="Griggs A."/>
            <person name="Gujja S."/>
            <person name="Hansen M."/>
            <person name="Howarth C."/>
            <person name="Imamovic A."/>
            <person name="Larimer J."/>
            <person name="McCowan C."/>
            <person name="Murphy C."/>
            <person name="Neiman D."/>
            <person name="Pearson M."/>
            <person name="Priest M."/>
            <person name="Roberts A."/>
            <person name="Saif S."/>
            <person name="Shea T."/>
            <person name="Sisk P."/>
            <person name="Sykes S."/>
            <person name="Wortman J."/>
            <person name="Nusbaum C."/>
            <person name="Birren B."/>
        </authorList>
    </citation>
    <scope>NUCLEOTIDE SEQUENCE [LARGE SCALE GENOMIC DNA]</scope>
    <source>
        <strain evidence="2 3">NIPH 3</strain>
    </source>
</reference>
<keyword evidence="1" id="KW-0812">Transmembrane</keyword>
<sequence>MSPFLIIFGFLLSFVGIVFGPHYFHKHVNSVHDAKAVGLLCMLPGVFLFCLGFYLR</sequence>
<dbReference type="Proteomes" id="UP000013270">
    <property type="component" value="Unassembled WGS sequence"/>
</dbReference>
<dbReference type="HOGENOM" id="CLU_3003560_0_0_6"/>
<keyword evidence="1" id="KW-0472">Membrane</keyword>